<organism evidence="10 11">
    <name type="scientific">Zafaria cholistanensis</name>
    <dbReference type="NCBI Taxonomy" id="1682741"/>
    <lineage>
        <taxon>Bacteria</taxon>
        <taxon>Bacillati</taxon>
        <taxon>Actinomycetota</taxon>
        <taxon>Actinomycetes</taxon>
        <taxon>Micrococcales</taxon>
        <taxon>Micrococcaceae</taxon>
        <taxon>Zafaria</taxon>
    </lineage>
</organism>
<comment type="subcellular location">
    <subcellularLocation>
        <location evidence="1">Cell membrane</location>
        <topology evidence="1">Multi-pass membrane protein</topology>
    </subcellularLocation>
</comment>
<evidence type="ECO:0000256" key="4">
    <source>
        <dbReference type="ARBA" id="ARBA00022475"/>
    </source>
</evidence>
<dbReference type="PANTHER" id="PTHR21716:SF53">
    <property type="entry name" value="PERMEASE PERM-RELATED"/>
    <property type="match status" value="1"/>
</dbReference>
<comment type="caution">
    <text evidence="10">The sequence shown here is derived from an EMBL/GenBank/DDBJ whole genome shotgun (WGS) entry which is preliminary data.</text>
</comment>
<dbReference type="InterPro" id="IPR002549">
    <property type="entry name" value="AI-2E-like"/>
</dbReference>
<dbReference type="Pfam" id="PF01594">
    <property type="entry name" value="AI-2E_transport"/>
    <property type="match status" value="1"/>
</dbReference>
<feature type="transmembrane region" description="Helical" evidence="9">
    <location>
        <begin position="248"/>
        <end position="267"/>
    </location>
</feature>
<feature type="transmembrane region" description="Helical" evidence="9">
    <location>
        <begin position="316"/>
        <end position="349"/>
    </location>
</feature>
<feature type="transmembrane region" description="Helical" evidence="9">
    <location>
        <begin position="274"/>
        <end position="296"/>
    </location>
</feature>
<comment type="similarity">
    <text evidence="2">Belongs to the autoinducer-2 exporter (AI-2E) (TC 2.A.86) family.</text>
</comment>
<evidence type="ECO:0000256" key="1">
    <source>
        <dbReference type="ARBA" id="ARBA00004651"/>
    </source>
</evidence>
<evidence type="ECO:0000256" key="7">
    <source>
        <dbReference type="ARBA" id="ARBA00023136"/>
    </source>
</evidence>
<proteinExistence type="inferred from homology"/>
<dbReference type="Proteomes" id="UP000325307">
    <property type="component" value="Unassembled WGS sequence"/>
</dbReference>
<evidence type="ECO:0000256" key="3">
    <source>
        <dbReference type="ARBA" id="ARBA00022448"/>
    </source>
</evidence>
<keyword evidence="3" id="KW-0813">Transport</keyword>
<keyword evidence="11" id="KW-1185">Reference proteome</keyword>
<dbReference type="AlphaFoldDB" id="A0A5A7NLC5"/>
<dbReference type="PANTHER" id="PTHR21716">
    <property type="entry name" value="TRANSMEMBRANE PROTEIN"/>
    <property type="match status" value="1"/>
</dbReference>
<gene>
    <name evidence="10" type="ORF">NCCP1664_02510</name>
</gene>
<feature type="transmembrane region" description="Helical" evidence="9">
    <location>
        <begin position="28"/>
        <end position="46"/>
    </location>
</feature>
<dbReference type="PRINTS" id="PR00173">
    <property type="entry name" value="EDTRNSPORT"/>
</dbReference>
<feature type="transmembrane region" description="Helical" evidence="9">
    <location>
        <begin position="52"/>
        <end position="72"/>
    </location>
</feature>
<dbReference type="OrthoDB" id="9784366at2"/>
<evidence type="ECO:0000313" key="11">
    <source>
        <dbReference type="Proteomes" id="UP000325307"/>
    </source>
</evidence>
<dbReference type="GO" id="GO:0055085">
    <property type="term" value="P:transmembrane transport"/>
    <property type="evidence" value="ECO:0007669"/>
    <property type="project" value="TreeGrafter"/>
</dbReference>
<dbReference type="EMBL" id="BKDJ01000001">
    <property type="protein sequence ID" value="GER21754.1"/>
    <property type="molecule type" value="Genomic_DNA"/>
</dbReference>
<keyword evidence="5 9" id="KW-0812">Transmembrane</keyword>
<dbReference type="GO" id="GO:0005886">
    <property type="term" value="C:plasma membrane"/>
    <property type="evidence" value="ECO:0007669"/>
    <property type="project" value="UniProtKB-SubCell"/>
</dbReference>
<evidence type="ECO:0000256" key="8">
    <source>
        <dbReference type="SAM" id="MobiDB-lite"/>
    </source>
</evidence>
<evidence type="ECO:0000256" key="6">
    <source>
        <dbReference type="ARBA" id="ARBA00022989"/>
    </source>
</evidence>
<evidence type="ECO:0000256" key="2">
    <source>
        <dbReference type="ARBA" id="ARBA00009773"/>
    </source>
</evidence>
<dbReference type="RefSeq" id="WP_149955268.1">
    <property type="nucleotide sequence ID" value="NZ_BKDJ01000001.1"/>
</dbReference>
<feature type="region of interest" description="Disordered" evidence="8">
    <location>
        <begin position="360"/>
        <end position="383"/>
    </location>
</feature>
<accession>A0A5A7NLC5</accession>
<protein>
    <submittedName>
        <fullName evidence="10">AI-2E family transporter</fullName>
    </submittedName>
</protein>
<sequence>MARSPHWASPKPGAGPWADPLGRSATRAAQLLLVLTAVSVAVYGLIQLKLVVIPLMIALILSAALSPVVAALRRRGLRPGLATWTTFLAAVLVLGGIITALVFAVRSEWDELVASAIAGWEELRALLEDGPLQVDQAAIDQAVAALVGFAGSRQFGLGALSGISAAAEVVTGGLLCAVVLFYFLKDGDRIWSFFLRGFEGTRRDRMHRAGQRALEVLGKYVHGTAVVAFVDALAIGVALLLLRVPLALPLAVLVFLGGFVPMVGATLTGIFAALVALVANGPVVALIVVAVVVAVNQLDGDVLQPLVMGRTLRLHGLVILLALAAGVVLAGIAGAVLAVPVTAVAWAVLKVWREPPAQAGTGLAAGDAGEVEGAPDAAPGPAS</sequence>
<evidence type="ECO:0000313" key="10">
    <source>
        <dbReference type="EMBL" id="GER21754.1"/>
    </source>
</evidence>
<name>A0A5A7NLC5_9MICC</name>
<keyword evidence="7 9" id="KW-0472">Membrane</keyword>
<reference evidence="10 11" key="1">
    <citation type="submission" date="2019-09" db="EMBL/GenBank/DDBJ databases">
        <title>Arthrobacter zafarii sp. nov., a moderately thermotolerant and halotolerant actinobacterium isolated from Cholistan desert soil of Pakistan.</title>
        <authorList>
            <person name="Amin A."/>
            <person name="Ahmed I."/>
            <person name="Khalid N."/>
            <person name="Schumann P."/>
            <person name="Busse H.J."/>
            <person name="Khan I.U."/>
            <person name="Li S."/>
            <person name="Li W.J."/>
        </authorList>
    </citation>
    <scope>NUCLEOTIDE SEQUENCE [LARGE SCALE GENOMIC DNA]</scope>
    <source>
        <strain evidence="10 11">NCCP-1664</strain>
    </source>
</reference>
<feature type="transmembrane region" description="Helical" evidence="9">
    <location>
        <begin position="84"/>
        <end position="105"/>
    </location>
</feature>
<evidence type="ECO:0000256" key="9">
    <source>
        <dbReference type="SAM" id="Phobius"/>
    </source>
</evidence>
<evidence type="ECO:0000256" key="5">
    <source>
        <dbReference type="ARBA" id="ARBA00022692"/>
    </source>
</evidence>
<feature type="transmembrane region" description="Helical" evidence="9">
    <location>
        <begin position="220"/>
        <end position="242"/>
    </location>
</feature>
<feature type="transmembrane region" description="Helical" evidence="9">
    <location>
        <begin position="163"/>
        <end position="184"/>
    </location>
</feature>
<keyword evidence="4" id="KW-1003">Cell membrane</keyword>
<keyword evidence="6 9" id="KW-1133">Transmembrane helix</keyword>